<dbReference type="Gene3D" id="3.40.50.1980">
    <property type="entry name" value="Nitrogenase molybdenum iron protein domain"/>
    <property type="match status" value="2"/>
</dbReference>
<name>A0A9D9NC82_9SPIO</name>
<comment type="similarity">
    <text evidence="1">Belongs to the bacterial solute-binding protein 9 family.</text>
</comment>
<dbReference type="Proteomes" id="UP000810292">
    <property type="component" value="Unassembled WGS sequence"/>
</dbReference>
<dbReference type="EMBL" id="JADIMF010000020">
    <property type="protein sequence ID" value="MBO8468437.1"/>
    <property type="molecule type" value="Genomic_DNA"/>
</dbReference>
<evidence type="ECO:0000313" key="6">
    <source>
        <dbReference type="Proteomes" id="UP000810292"/>
    </source>
</evidence>
<sequence>MKRFLYLLFILLILISCSAEDTAEEFSVVAVDFPSFDAARAIVGGDDNLTMLLPPGTESHSYDPTPRDMVRLSESDLVIYTGGPSDAWVDSILSSLENPPASFVLTRQVELLSEEKKEGMEADEHEGHDHDQHEIDEHVWTSPVNEMTIIRNLASLLETINPEEAVSYEANAEEYIGKIEALDYEIREIVDNAPRRTLIFASRFPLLYFVREYDLDYYAAFPGCAEETEPSAKTVAFLIDKAEELDVPCILNIELSSDMIARVIASEAGCGIRTFNTLHNVTAADFHQGKTYIDLMGENLDVLREALY</sequence>
<protein>
    <submittedName>
        <fullName evidence="5">Zinc ABC transporter substrate-binding protein</fullName>
    </submittedName>
</protein>
<evidence type="ECO:0000313" key="5">
    <source>
        <dbReference type="EMBL" id="MBO8468437.1"/>
    </source>
</evidence>
<dbReference type="GO" id="GO:0046872">
    <property type="term" value="F:metal ion binding"/>
    <property type="evidence" value="ECO:0007669"/>
    <property type="project" value="InterPro"/>
</dbReference>
<evidence type="ECO:0000256" key="4">
    <source>
        <dbReference type="SAM" id="SignalP"/>
    </source>
</evidence>
<dbReference type="GO" id="GO:0030001">
    <property type="term" value="P:metal ion transport"/>
    <property type="evidence" value="ECO:0007669"/>
    <property type="project" value="InterPro"/>
</dbReference>
<evidence type="ECO:0000256" key="2">
    <source>
        <dbReference type="ARBA" id="ARBA00022448"/>
    </source>
</evidence>
<gene>
    <name evidence="5" type="ORF">IAA72_01455</name>
</gene>
<dbReference type="InterPro" id="IPR050492">
    <property type="entry name" value="Bact_metal-bind_prot9"/>
</dbReference>
<dbReference type="InterPro" id="IPR006127">
    <property type="entry name" value="ZnuA-like"/>
</dbReference>
<dbReference type="PANTHER" id="PTHR42953">
    <property type="entry name" value="HIGH-AFFINITY ZINC UPTAKE SYSTEM PROTEIN ZNUA-RELATED"/>
    <property type="match status" value="1"/>
</dbReference>
<dbReference type="SUPFAM" id="SSF53807">
    <property type="entry name" value="Helical backbone' metal receptor"/>
    <property type="match status" value="1"/>
</dbReference>
<dbReference type="AlphaFoldDB" id="A0A9D9NC82"/>
<dbReference type="PROSITE" id="PS51257">
    <property type="entry name" value="PROKAR_LIPOPROTEIN"/>
    <property type="match status" value="1"/>
</dbReference>
<feature type="signal peptide" evidence="4">
    <location>
        <begin position="1"/>
        <end position="19"/>
    </location>
</feature>
<evidence type="ECO:0000256" key="1">
    <source>
        <dbReference type="ARBA" id="ARBA00011028"/>
    </source>
</evidence>
<keyword evidence="2" id="KW-0813">Transport</keyword>
<dbReference type="PANTHER" id="PTHR42953:SF3">
    <property type="entry name" value="HIGH-AFFINITY ZINC UPTAKE SYSTEM PROTEIN ZNUA"/>
    <property type="match status" value="1"/>
</dbReference>
<reference evidence="5" key="1">
    <citation type="submission" date="2020-10" db="EMBL/GenBank/DDBJ databases">
        <authorList>
            <person name="Gilroy R."/>
        </authorList>
    </citation>
    <scope>NUCLEOTIDE SEQUENCE</scope>
    <source>
        <strain evidence="5">14700</strain>
    </source>
</reference>
<dbReference type="InterPro" id="IPR006129">
    <property type="entry name" value="AdhesinB"/>
</dbReference>
<feature type="chain" id="PRO_5039197346" evidence="4">
    <location>
        <begin position="20"/>
        <end position="308"/>
    </location>
</feature>
<proteinExistence type="inferred from homology"/>
<reference evidence="5" key="2">
    <citation type="journal article" date="2021" name="PeerJ">
        <title>Extensive microbial diversity within the chicken gut microbiome revealed by metagenomics and culture.</title>
        <authorList>
            <person name="Gilroy R."/>
            <person name="Ravi A."/>
            <person name="Getino M."/>
            <person name="Pursley I."/>
            <person name="Horton D.L."/>
            <person name="Alikhan N.F."/>
            <person name="Baker D."/>
            <person name="Gharbi K."/>
            <person name="Hall N."/>
            <person name="Watson M."/>
            <person name="Adriaenssens E.M."/>
            <person name="Foster-Nyarko E."/>
            <person name="Jarju S."/>
            <person name="Secka A."/>
            <person name="Antonio M."/>
            <person name="Oren A."/>
            <person name="Chaudhuri R.R."/>
            <person name="La Ragione R."/>
            <person name="Hildebrand F."/>
            <person name="Pallen M.J."/>
        </authorList>
    </citation>
    <scope>NUCLEOTIDE SEQUENCE</scope>
    <source>
        <strain evidence="5">14700</strain>
    </source>
</reference>
<dbReference type="GO" id="GO:0007155">
    <property type="term" value="P:cell adhesion"/>
    <property type="evidence" value="ECO:0007669"/>
    <property type="project" value="InterPro"/>
</dbReference>
<dbReference type="PRINTS" id="PR00691">
    <property type="entry name" value="ADHESINB"/>
</dbReference>
<organism evidence="5 6">
    <name type="scientific">Candidatus Ornithospirochaeta stercoravium</name>
    <dbReference type="NCBI Taxonomy" id="2840897"/>
    <lineage>
        <taxon>Bacteria</taxon>
        <taxon>Pseudomonadati</taxon>
        <taxon>Spirochaetota</taxon>
        <taxon>Spirochaetia</taxon>
        <taxon>Spirochaetales</taxon>
        <taxon>Spirochaetaceae</taxon>
        <taxon>Spirochaetaceae incertae sedis</taxon>
        <taxon>Candidatus Ornithospirochaeta</taxon>
    </lineage>
</organism>
<dbReference type="Pfam" id="PF01297">
    <property type="entry name" value="ZnuA"/>
    <property type="match status" value="1"/>
</dbReference>
<evidence type="ECO:0000256" key="3">
    <source>
        <dbReference type="ARBA" id="ARBA00022729"/>
    </source>
</evidence>
<comment type="caution">
    <text evidence="5">The sequence shown here is derived from an EMBL/GenBank/DDBJ whole genome shotgun (WGS) entry which is preliminary data.</text>
</comment>
<keyword evidence="3 4" id="KW-0732">Signal</keyword>
<accession>A0A9D9NC82</accession>